<feature type="transmembrane region" description="Helical" evidence="7">
    <location>
        <begin position="12"/>
        <end position="32"/>
    </location>
</feature>
<keyword evidence="3" id="KW-1003">Cell membrane</keyword>
<evidence type="ECO:0000256" key="1">
    <source>
        <dbReference type="ARBA" id="ARBA00004651"/>
    </source>
</evidence>
<keyword evidence="4 7" id="KW-0812">Transmembrane</keyword>
<dbReference type="InterPro" id="IPR000515">
    <property type="entry name" value="MetI-like"/>
</dbReference>
<name>A0ABP7S3N4_9ACTN</name>
<dbReference type="Pfam" id="PF19300">
    <property type="entry name" value="BPD_transp_1_N"/>
    <property type="match status" value="1"/>
</dbReference>
<sequence>MTLMLSFALKRFASALLVMFSISVLVFLIFFATPGVDPAARIAGRNADPATLAQVRHSFGLDRPLPIRYLLMMRHLLIDRDLESFVNRGSRVIPQIVQAMPVTLSLVVGAAVIWMTVGILMGTAAATLRGTAVDPLIMLVGVVGVSLPAYWLGEVVNLVTQKQLHDSVFSWVPPPGYVDLTGDPGQWALHLLFPWLTLALLYAGIYARLLRGEVVTALNEDYVRTARAKGLSERRILVRHALRCSLIPIVSLFGLDFGALVGGAALLTEVVFGLPGIGKLTFDALQNLDLPVIMGTVLYAAFFVVLANALVDILYARLDPRARHA</sequence>
<keyword evidence="6 7" id="KW-0472">Membrane</keyword>
<feature type="transmembrane region" description="Helical" evidence="7">
    <location>
        <begin position="187"/>
        <end position="207"/>
    </location>
</feature>
<organism evidence="9 10">
    <name type="scientific">Streptomyces plumbiresistens</name>
    <dbReference type="NCBI Taxonomy" id="511811"/>
    <lineage>
        <taxon>Bacteria</taxon>
        <taxon>Bacillati</taxon>
        <taxon>Actinomycetota</taxon>
        <taxon>Actinomycetes</taxon>
        <taxon>Kitasatosporales</taxon>
        <taxon>Streptomycetaceae</taxon>
        <taxon>Streptomyces</taxon>
    </lineage>
</organism>
<dbReference type="InterPro" id="IPR045621">
    <property type="entry name" value="BPD_transp_1_N"/>
</dbReference>
<protein>
    <submittedName>
        <fullName evidence="9">ABC transporter permease</fullName>
    </submittedName>
</protein>
<evidence type="ECO:0000256" key="7">
    <source>
        <dbReference type="RuleBase" id="RU363032"/>
    </source>
</evidence>
<comment type="similarity">
    <text evidence="7">Belongs to the binding-protein-dependent transport system permease family.</text>
</comment>
<feature type="transmembrane region" description="Helical" evidence="7">
    <location>
        <begin position="132"/>
        <end position="152"/>
    </location>
</feature>
<feature type="domain" description="ABC transmembrane type-1" evidence="8">
    <location>
        <begin position="100"/>
        <end position="315"/>
    </location>
</feature>
<reference evidence="10" key="1">
    <citation type="journal article" date="2019" name="Int. J. Syst. Evol. Microbiol.">
        <title>The Global Catalogue of Microorganisms (GCM) 10K type strain sequencing project: providing services to taxonomists for standard genome sequencing and annotation.</title>
        <authorList>
            <consortium name="The Broad Institute Genomics Platform"/>
            <consortium name="The Broad Institute Genome Sequencing Center for Infectious Disease"/>
            <person name="Wu L."/>
            <person name="Ma J."/>
        </authorList>
    </citation>
    <scope>NUCLEOTIDE SEQUENCE [LARGE SCALE GENOMIC DNA]</scope>
    <source>
        <strain evidence="10">JCM 16924</strain>
    </source>
</reference>
<comment type="subcellular location">
    <subcellularLocation>
        <location evidence="1 7">Cell membrane</location>
        <topology evidence="1 7">Multi-pass membrane protein</topology>
    </subcellularLocation>
</comment>
<evidence type="ECO:0000256" key="3">
    <source>
        <dbReference type="ARBA" id="ARBA00022475"/>
    </source>
</evidence>
<comment type="caution">
    <text evidence="9">The sequence shown here is derived from an EMBL/GenBank/DDBJ whole genome shotgun (WGS) entry which is preliminary data.</text>
</comment>
<evidence type="ECO:0000313" key="9">
    <source>
        <dbReference type="EMBL" id="GAA4006002.1"/>
    </source>
</evidence>
<dbReference type="PANTHER" id="PTHR43163">
    <property type="entry name" value="DIPEPTIDE TRANSPORT SYSTEM PERMEASE PROTEIN DPPB-RELATED"/>
    <property type="match status" value="1"/>
</dbReference>
<evidence type="ECO:0000313" key="10">
    <source>
        <dbReference type="Proteomes" id="UP001500456"/>
    </source>
</evidence>
<gene>
    <name evidence="9" type="ORF">GCM10022232_52050</name>
</gene>
<dbReference type="Proteomes" id="UP001500456">
    <property type="component" value="Unassembled WGS sequence"/>
</dbReference>
<feature type="transmembrane region" description="Helical" evidence="7">
    <location>
        <begin position="96"/>
        <end position="120"/>
    </location>
</feature>
<dbReference type="CDD" id="cd06261">
    <property type="entry name" value="TM_PBP2"/>
    <property type="match status" value="1"/>
</dbReference>
<dbReference type="Gene3D" id="1.10.3720.10">
    <property type="entry name" value="MetI-like"/>
    <property type="match status" value="1"/>
</dbReference>
<dbReference type="InterPro" id="IPR035906">
    <property type="entry name" value="MetI-like_sf"/>
</dbReference>
<dbReference type="Pfam" id="PF00528">
    <property type="entry name" value="BPD_transp_1"/>
    <property type="match status" value="1"/>
</dbReference>
<keyword evidence="2 7" id="KW-0813">Transport</keyword>
<accession>A0ABP7S3N4</accession>
<keyword evidence="5 7" id="KW-1133">Transmembrane helix</keyword>
<evidence type="ECO:0000256" key="5">
    <source>
        <dbReference type="ARBA" id="ARBA00022989"/>
    </source>
</evidence>
<keyword evidence="10" id="KW-1185">Reference proteome</keyword>
<evidence type="ECO:0000256" key="6">
    <source>
        <dbReference type="ARBA" id="ARBA00023136"/>
    </source>
</evidence>
<dbReference type="EMBL" id="BAAAZX010000015">
    <property type="protein sequence ID" value="GAA4006002.1"/>
    <property type="molecule type" value="Genomic_DNA"/>
</dbReference>
<feature type="transmembrane region" description="Helical" evidence="7">
    <location>
        <begin position="244"/>
        <end position="272"/>
    </location>
</feature>
<evidence type="ECO:0000259" key="8">
    <source>
        <dbReference type="PROSITE" id="PS50928"/>
    </source>
</evidence>
<dbReference type="PANTHER" id="PTHR43163:SF6">
    <property type="entry name" value="DIPEPTIDE TRANSPORT SYSTEM PERMEASE PROTEIN DPPB-RELATED"/>
    <property type="match status" value="1"/>
</dbReference>
<dbReference type="PROSITE" id="PS50928">
    <property type="entry name" value="ABC_TM1"/>
    <property type="match status" value="1"/>
</dbReference>
<proteinExistence type="inferred from homology"/>
<feature type="transmembrane region" description="Helical" evidence="7">
    <location>
        <begin position="292"/>
        <end position="315"/>
    </location>
</feature>
<evidence type="ECO:0000256" key="4">
    <source>
        <dbReference type="ARBA" id="ARBA00022692"/>
    </source>
</evidence>
<dbReference type="SUPFAM" id="SSF161098">
    <property type="entry name" value="MetI-like"/>
    <property type="match status" value="1"/>
</dbReference>
<evidence type="ECO:0000256" key="2">
    <source>
        <dbReference type="ARBA" id="ARBA00022448"/>
    </source>
</evidence>